<accession>A0A8H4A7K1</accession>
<sequence>MNSIDCSKYIRNYLLTILFFVFFYINNIYGTQLAVEVPKGAQCFFVIYFPKDGSGDNTQFVHIIDGTVGGFFRFGMSVPVQTNLEYQILAYSGVKDPGQDPNDPSDDYCTGTCLGDAANLIPTDNDLKNELWKINTTNFGSC</sequence>
<comment type="caution">
    <text evidence="2">The sequence shown here is derived from an EMBL/GenBank/DDBJ whole genome shotgun (WGS) entry which is preliminary data.</text>
</comment>
<organism evidence="2 3">
    <name type="scientific">Gigaspora margarita</name>
    <dbReference type="NCBI Taxonomy" id="4874"/>
    <lineage>
        <taxon>Eukaryota</taxon>
        <taxon>Fungi</taxon>
        <taxon>Fungi incertae sedis</taxon>
        <taxon>Mucoromycota</taxon>
        <taxon>Glomeromycotina</taxon>
        <taxon>Glomeromycetes</taxon>
        <taxon>Diversisporales</taxon>
        <taxon>Gigasporaceae</taxon>
        <taxon>Gigaspora</taxon>
    </lineage>
</organism>
<keyword evidence="1" id="KW-0812">Transmembrane</keyword>
<gene>
    <name evidence="2" type="ORF">F8M41_003261</name>
</gene>
<feature type="transmembrane region" description="Helical" evidence="1">
    <location>
        <begin position="12"/>
        <end position="29"/>
    </location>
</feature>
<proteinExistence type="predicted"/>
<evidence type="ECO:0000256" key="1">
    <source>
        <dbReference type="SAM" id="Phobius"/>
    </source>
</evidence>
<reference evidence="2 3" key="1">
    <citation type="journal article" date="2019" name="Environ. Microbiol.">
        <title>At the nexus of three kingdoms: the genome of the mycorrhizal fungus Gigaspora margarita provides insights into plant, endobacterial and fungal interactions.</title>
        <authorList>
            <person name="Venice F."/>
            <person name="Ghignone S."/>
            <person name="Salvioli di Fossalunga A."/>
            <person name="Amselem J."/>
            <person name="Novero M."/>
            <person name="Xianan X."/>
            <person name="Sedzielewska Toro K."/>
            <person name="Morin E."/>
            <person name="Lipzen A."/>
            <person name="Grigoriev I.V."/>
            <person name="Henrissat B."/>
            <person name="Martin F.M."/>
            <person name="Bonfante P."/>
        </authorList>
    </citation>
    <scope>NUCLEOTIDE SEQUENCE [LARGE SCALE GENOMIC DNA]</scope>
    <source>
        <strain evidence="2 3">BEG34</strain>
    </source>
</reference>
<keyword evidence="1" id="KW-0472">Membrane</keyword>
<evidence type="ECO:0000313" key="3">
    <source>
        <dbReference type="Proteomes" id="UP000439903"/>
    </source>
</evidence>
<dbReference type="EMBL" id="WTPW01001288">
    <property type="protein sequence ID" value="KAF0445072.1"/>
    <property type="molecule type" value="Genomic_DNA"/>
</dbReference>
<keyword evidence="1" id="KW-1133">Transmembrane helix</keyword>
<evidence type="ECO:0000313" key="2">
    <source>
        <dbReference type="EMBL" id="KAF0445072.1"/>
    </source>
</evidence>
<dbReference type="OrthoDB" id="2402481at2759"/>
<dbReference type="AlphaFoldDB" id="A0A8H4A7K1"/>
<dbReference type="Proteomes" id="UP000439903">
    <property type="component" value="Unassembled WGS sequence"/>
</dbReference>
<keyword evidence="3" id="KW-1185">Reference proteome</keyword>
<protein>
    <submittedName>
        <fullName evidence="2">Uncharacterized protein</fullName>
    </submittedName>
</protein>
<name>A0A8H4A7K1_GIGMA</name>